<evidence type="ECO:0000256" key="2">
    <source>
        <dbReference type="ARBA" id="ARBA00022730"/>
    </source>
</evidence>
<proteinExistence type="inferred from homology"/>
<reference evidence="9 10" key="1">
    <citation type="submission" date="2019-02" db="EMBL/GenBank/DDBJ databases">
        <title>Genomic Encyclopedia of Type Strains, Phase IV (KMG-IV): sequencing the most valuable type-strain genomes for metagenomic binning, comparative biology and taxonomic classification.</title>
        <authorList>
            <person name="Goeker M."/>
        </authorList>
    </citation>
    <scope>NUCLEOTIDE SEQUENCE [LARGE SCALE GENOMIC DNA]</scope>
    <source>
        <strain evidence="9 10">DSM 28825</strain>
    </source>
</reference>
<dbReference type="GO" id="GO:0019843">
    <property type="term" value="F:rRNA binding"/>
    <property type="evidence" value="ECO:0007669"/>
    <property type="project" value="UniProtKB-UniRule"/>
</dbReference>
<dbReference type="HAMAP" id="MF_00503">
    <property type="entry name" value="Ribosomal_bL9"/>
    <property type="match status" value="1"/>
</dbReference>
<dbReference type="NCBIfam" id="TIGR00158">
    <property type="entry name" value="L9"/>
    <property type="match status" value="1"/>
</dbReference>
<dbReference type="GO" id="GO:1990904">
    <property type="term" value="C:ribonucleoprotein complex"/>
    <property type="evidence" value="ECO:0007669"/>
    <property type="project" value="UniProtKB-KW"/>
</dbReference>
<dbReference type="OrthoDB" id="9788336at2"/>
<evidence type="ECO:0000256" key="5">
    <source>
        <dbReference type="ARBA" id="ARBA00023274"/>
    </source>
</evidence>
<dbReference type="InterPro" id="IPR036935">
    <property type="entry name" value="Ribosomal_bL9_N_sf"/>
</dbReference>
<organism evidence="9 10">
    <name type="scientific">Ancylomarina subtilis</name>
    <dbReference type="NCBI Taxonomy" id="1639035"/>
    <lineage>
        <taxon>Bacteria</taxon>
        <taxon>Pseudomonadati</taxon>
        <taxon>Bacteroidota</taxon>
        <taxon>Bacteroidia</taxon>
        <taxon>Marinilabiliales</taxon>
        <taxon>Marinifilaceae</taxon>
        <taxon>Ancylomarina</taxon>
    </lineage>
</organism>
<evidence type="ECO:0000256" key="4">
    <source>
        <dbReference type="ARBA" id="ARBA00022980"/>
    </source>
</evidence>
<keyword evidence="3 7" id="KW-0694">RNA-binding</keyword>
<name>A0A4Q7VHH2_9BACT</name>
<dbReference type="SUPFAM" id="SSF55658">
    <property type="entry name" value="L9 N-domain-like"/>
    <property type="match status" value="1"/>
</dbReference>
<evidence type="ECO:0000259" key="8">
    <source>
        <dbReference type="PROSITE" id="PS00651"/>
    </source>
</evidence>
<dbReference type="PROSITE" id="PS00651">
    <property type="entry name" value="RIBOSOMAL_L9"/>
    <property type="match status" value="1"/>
</dbReference>
<keyword evidence="10" id="KW-1185">Reference proteome</keyword>
<keyword evidence="5 7" id="KW-0687">Ribonucleoprotein</keyword>
<feature type="domain" description="Ribosomal protein L9" evidence="8">
    <location>
        <begin position="13"/>
        <end position="40"/>
    </location>
</feature>
<gene>
    <name evidence="7" type="primary">rplI</name>
    <name evidence="9" type="ORF">EV201_0154</name>
</gene>
<dbReference type="InterPro" id="IPR000244">
    <property type="entry name" value="Ribosomal_bL9"/>
</dbReference>
<dbReference type="Pfam" id="PF03948">
    <property type="entry name" value="Ribosomal_L9_C"/>
    <property type="match status" value="1"/>
</dbReference>
<dbReference type="EMBL" id="SHKN01000001">
    <property type="protein sequence ID" value="RZT95531.1"/>
    <property type="molecule type" value="Genomic_DNA"/>
</dbReference>
<dbReference type="GO" id="GO:0003735">
    <property type="term" value="F:structural constituent of ribosome"/>
    <property type="evidence" value="ECO:0007669"/>
    <property type="project" value="InterPro"/>
</dbReference>
<dbReference type="AlphaFoldDB" id="A0A4Q7VHH2"/>
<dbReference type="InterPro" id="IPR009027">
    <property type="entry name" value="Ribosomal_bL9/RNase_H1_N"/>
</dbReference>
<keyword evidence="2 7" id="KW-0699">rRNA-binding</keyword>
<dbReference type="Gene3D" id="3.10.430.100">
    <property type="entry name" value="Ribosomal protein L9, C-terminal domain"/>
    <property type="match status" value="1"/>
</dbReference>
<keyword evidence="4 7" id="KW-0689">Ribosomal protein</keyword>
<dbReference type="GO" id="GO:0006412">
    <property type="term" value="P:translation"/>
    <property type="evidence" value="ECO:0007669"/>
    <property type="project" value="UniProtKB-UniRule"/>
</dbReference>
<evidence type="ECO:0000256" key="1">
    <source>
        <dbReference type="ARBA" id="ARBA00010605"/>
    </source>
</evidence>
<dbReference type="FunFam" id="3.10.430.100:FF:000006">
    <property type="entry name" value="50S ribosomal protein L9"/>
    <property type="match status" value="1"/>
</dbReference>
<sequence length="147" mass="16254">MEVILKQDIHTLGYKNDIVTVKNGYGRNYLIPTGMAVLATESAKKMHAENMRQSAHKQEKIKNEALELAKKLEAVTLTLGAKTSTTGKIFGSVNNIQIAEALEAKGFEIDRKVIVIKDAIKEIGKYTATVKLHKEVKVDIAFEVVSE</sequence>
<evidence type="ECO:0000313" key="9">
    <source>
        <dbReference type="EMBL" id="RZT95531.1"/>
    </source>
</evidence>
<dbReference type="Proteomes" id="UP000293562">
    <property type="component" value="Unassembled WGS sequence"/>
</dbReference>
<comment type="similarity">
    <text evidence="1 7">Belongs to the bacterial ribosomal protein bL9 family.</text>
</comment>
<accession>A0A4Q7VHH2</accession>
<evidence type="ECO:0000256" key="3">
    <source>
        <dbReference type="ARBA" id="ARBA00022884"/>
    </source>
</evidence>
<dbReference type="InterPro" id="IPR020069">
    <property type="entry name" value="Ribosomal_bL9_C"/>
</dbReference>
<dbReference type="Gene3D" id="3.40.5.10">
    <property type="entry name" value="Ribosomal protein L9, N-terminal domain"/>
    <property type="match status" value="1"/>
</dbReference>
<dbReference type="SUPFAM" id="SSF55653">
    <property type="entry name" value="Ribosomal protein L9 C-domain"/>
    <property type="match status" value="1"/>
</dbReference>
<dbReference type="InterPro" id="IPR036791">
    <property type="entry name" value="Ribosomal_bL9_C_sf"/>
</dbReference>
<dbReference type="Pfam" id="PF01281">
    <property type="entry name" value="Ribosomal_L9_N"/>
    <property type="match status" value="1"/>
</dbReference>
<evidence type="ECO:0000256" key="7">
    <source>
        <dbReference type="HAMAP-Rule" id="MF_00503"/>
    </source>
</evidence>
<evidence type="ECO:0000313" key="10">
    <source>
        <dbReference type="Proteomes" id="UP000293562"/>
    </source>
</evidence>
<dbReference type="InterPro" id="IPR020594">
    <property type="entry name" value="Ribosomal_bL9_bac/chp"/>
</dbReference>
<dbReference type="InterPro" id="IPR020070">
    <property type="entry name" value="Ribosomal_bL9_N"/>
</dbReference>
<evidence type="ECO:0000256" key="6">
    <source>
        <dbReference type="ARBA" id="ARBA00035292"/>
    </source>
</evidence>
<protein>
    <recommendedName>
        <fullName evidence="6 7">Large ribosomal subunit protein bL9</fullName>
    </recommendedName>
</protein>
<comment type="function">
    <text evidence="7">Binds to the 23S rRNA.</text>
</comment>
<dbReference type="GO" id="GO:0005840">
    <property type="term" value="C:ribosome"/>
    <property type="evidence" value="ECO:0007669"/>
    <property type="project" value="UniProtKB-KW"/>
</dbReference>
<dbReference type="PANTHER" id="PTHR21368">
    <property type="entry name" value="50S RIBOSOMAL PROTEIN L9"/>
    <property type="match status" value="1"/>
</dbReference>
<dbReference type="RefSeq" id="WP_130305493.1">
    <property type="nucleotide sequence ID" value="NZ_SHKN01000001.1"/>
</dbReference>
<comment type="caution">
    <text evidence="9">The sequence shown here is derived from an EMBL/GenBank/DDBJ whole genome shotgun (WGS) entry which is preliminary data.</text>
</comment>